<dbReference type="SUPFAM" id="SSF55874">
    <property type="entry name" value="ATPase domain of HSP90 chaperone/DNA topoisomerase II/histidine kinase"/>
    <property type="match status" value="1"/>
</dbReference>
<evidence type="ECO:0000256" key="2">
    <source>
        <dbReference type="ARBA" id="ARBA00012438"/>
    </source>
</evidence>
<dbReference type="PANTHER" id="PTHR24421">
    <property type="entry name" value="NITRATE/NITRITE SENSOR PROTEIN NARX-RELATED"/>
    <property type="match status" value="1"/>
</dbReference>
<dbReference type="InterPro" id="IPR003594">
    <property type="entry name" value="HATPase_dom"/>
</dbReference>
<evidence type="ECO:0000256" key="8">
    <source>
        <dbReference type="ARBA" id="ARBA00023012"/>
    </source>
</evidence>
<dbReference type="CDD" id="cd16917">
    <property type="entry name" value="HATPase_UhpB-NarQ-NarX-like"/>
    <property type="match status" value="1"/>
</dbReference>
<dbReference type="InterPro" id="IPR050482">
    <property type="entry name" value="Sensor_HK_TwoCompSys"/>
</dbReference>
<keyword evidence="7" id="KW-0067">ATP-binding</keyword>
<evidence type="ECO:0000259" key="10">
    <source>
        <dbReference type="Pfam" id="PF02518"/>
    </source>
</evidence>
<dbReference type="Gene3D" id="3.30.565.10">
    <property type="entry name" value="Histidine kinase-like ATPase, C-terminal domain"/>
    <property type="match status" value="1"/>
</dbReference>
<evidence type="ECO:0000256" key="7">
    <source>
        <dbReference type="ARBA" id="ARBA00022840"/>
    </source>
</evidence>
<keyword evidence="3" id="KW-0597">Phosphoprotein</keyword>
<name>A0A1H6WEV0_9FLAO</name>
<dbReference type="GO" id="GO:0005524">
    <property type="term" value="F:ATP binding"/>
    <property type="evidence" value="ECO:0007669"/>
    <property type="project" value="UniProtKB-KW"/>
</dbReference>
<feature type="domain" description="Histidine kinase/HSP90-like ATPase" evidence="10">
    <location>
        <begin position="162"/>
        <end position="247"/>
    </location>
</feature>
<dbReference type="GO" id="GO:0046983">
    <property type="term" value="F:protein dimerization activity"/>
    <property type="evidence" value="ECO:0007669"/>
    <property type="project" value="InterPro"/>
</dbReference>
<feature type="transmembrane region" description="Helical" evidence="9">
    <location>
        <begin position="7"/>
        <end position="30"/>
    </location>
</feature>
<keyword evidence="9" id="KW-0812">Transmembrane</keyword>
<feature type="domain" description="Signal transduction histidine kinase subgroup 3 dimerisation and phosphoacceptor" evidence="11">
    <location>
        <begin position="56"/>
        <end position="118"/>
    </location>
</feature>
<dbReference type="GO" id="GO:0000155">
    <property type="term" value="F:phosphorelay sensor kinase activity"/>
    <property type="evidence" value="ECO:0007669"/>
    <property type="project" value="InterPro"/>
</dbReference>
<evidence type="ECO:0000256" key="4">
    <source>
        <dbReference type="ARBA" id="ARBA00022679"/>
    </source>
</evidence>
<dbReference type="GeneID" id="82257809"/>
<reference evidence="12 13" key="1">
    <citation type="submission" date="2016-10" db="EMBL/GenBank/DDBJ databases">
        <authorList>
            <person name="de Groot N.N."/>
        </authorList>
    </citation>
    <scope>NUCLEOTIDE SEQUENCE [LARGE SCALE GENOMIC DNA]</scope>
    <source>
        <strain evidence="12 13">DSM 23048</strain>
    </source>
</reference>
<dbReference type="EMBL" id="FNYS01000013">
    <property type="protein sequence ID" value="SEJ13744.1"/>
    <property type="molecule type" value="Genomic_DNA"/>
</dbReference>
<dbReference type="PANTHER" id="PTHR24421:SF10">
    <property type="entry name" value="NITRATE_NITRITE SENSOR PROTEIN NARQ"/>
    <property type="match status" value="1"/>
</dbReference>
<gene>
    <name evidence="12" type="ORF">SAMN04488018_11367</name>
</gene>
<dbReference type="GO" id="GO:0016020">
    <property type="term" value="C:membrane"/>
    <property type="evidence" value="ECO:0007669"/>
    <property type="project" value="InterPro"/>
</dbReference>
<keyword evidence="9" id="KW-1133">Transmembrane helix</keyword>
<organism evidence="12 13">
    <name type="scientific">Myroides marinus</name>
    <dbReference type="NCBI Taxonomy" id="703342"/>
    <lineage>
        <taxon>Bacteria</taxon>
        <taxon>Pseudomonadati</taxon>
        <taxon>Bacteroidota</taxon>
        <taxon>Flavobacteriia</taxon>
        <taxon>Flavobacteriales</taxon>
        <taxon>Flavobacteriaceae</taxon>
        <taxon>Myroides</taxon>
    </lineage>
</organism>
<keyword evidence="4" id="KW-0808">Transferase</keyword>
<keyword evidence="8" id="KW-0902">Two-component regulatory system</keyword>
<dbReference type="RefSeq" id="WP_074746833.1">
    <property type="nucleotide sequence ID" value="NZ_FNYS01000013.1"/>
</dbReference>
<evidence type="ECO:0000313" key="12">
    <source>
        <dbReference type="EMBL" id="SEJ13744.1"/>
    </source>
</evidence>
<comment type="catalytic activity">
    <reaction evidence="1">
        <text>ATP + protein L-histidine = ADP + protein N-phospho-L-histidine.</text>
        <dbReference type="EC" id="2.7.13.3"/>
    </reaction>
</comment>
<accession>A0A1H6WEV0</accession>
<evidence type="ECO:0000313" key="13">
    <source>
        <dbReference type="Proteomes" id="UP000183077"/>
    </source>
</evidence>
<evidence type="ECO:0000256" key="1">
    <source>
        <dbReference type="ARBA" id="ARBA00000085"/>
    </source>
</evidence>
<keyword evidence="9" id="KW-0472">Membrane</keyword>
<dbReference type="AlphaFoldDB" id="A0A1H6WEV0"/>
<dbReference type="EC" id="2.7.13.3" evidence="2"/>
<sequence>MENEIKLFFWLGTFIMISLVIIVIILVIVYQKNLNKYRNDQLKQQLRNNLIVEHKERARIAKELHDGLCGDLAALKNFIDVIELSQDKDLIKNTISDLQKSVLLCYDEAVRVSYNLSPVLIKDNPISIILDNYLTRISRATSIKMSFKSDKQTFALSELVRLELYRIVQELIQNIIKHSKATYAILELKWTDNQLVLSITDNGVIYDFNADLKGQDVGLGLSNIKTRVQQIKADFTHQRKQESNVITLKINNKYEN</sequence>
<dbReference type="Pfam" id="PF07730">
    <property type="entry name" value="HisKA_3"/>
    <property type="match status" value="1"/>
</dbReference>
<evidence type="ECO:0000256" key="9">
    <source>
        <dbReference type="SAM" id="Phobius"/>
    </source>
</evidence>
<evidence type="ECO:0000256" key="3">
    <source>
        <dbReference type="ARBA" id="ARBA00022553"/>
    </source>
</evidence>
<keyword evidence="5" id="KW-0547">Nucleotide-binding</keyword>
<evidence type="ECO:0000256" key="5">
    <source>
        <dbReference type="ARBA" id="ARBA00022741"/>
    </source>
</evidence>
<dbReference type="InterPro" id="IPR011712">
    <property type="entry name" value="Sig_transdc_His_kin_sub3_dim/P"/>
</dbReference>
<proteinExistence type="predicted"/>
<dbReference type="Proteomes" id="UP000183077">
    <property type="component" value="Unassembled WGS sequence"/>
</dbReference>
<evidence type="ECO:0000259" key="11">
    <source>
        <dbReference type="Pfam" id="PF07730"/>
    </source>
</evidence>
<dbReference type="InterPro" id="IPR036890">
    <property type="entry name" value="HATPase_C_sf"/>
</dbReference>
<dbReference type="Gene3D" id="1.20.5.1930">
    <property type="match status" value="1"/>
</dbReference>
<dbReference type="Pfam" id="PF02518">
    <property type="entry name" value="HATPase_c"/>
    <property type="match status" value="1"/>
</dbReference>
<evidence type="ECO:0000256" key="6">
    <source>
        <dbReference type="ARBA" id="ARBA00022777"/>
    </source>
</evidence>
<keyword evidence="6 12" id="KW-0418">Kinase</keyword>
<protein>
    <recommendedName>
        <fullName evidence="2">histidine kinase</fullName>
        <ecNumber evidence="2">2.7.13.3</ecNumber>
    </recommendedName>
</protein>